<evidence type="ECO:0000259" key="2">
    <source>
        <dbReference type="PROSITE" id="PS50966"/>
    </source>
</evidence>
<dbReference type="PROSITE" id="PS50966">
    <property type="entry name" value="ZF_SWIM"/>
    <property type="match status" value="1"/>
</dbReference>
<dbReference type="OrthoDB" id="9816340at2"/>
<name>A0A1S8CT42_9GAMM</name>
<gene>
    <name evidence="3" type="ORF">BKE30_10295</name>
</gene>
<evidence type="ECO:0000313" key="3">
    <source>
        <dbReference type="EMBL" id="ONG39151.1"/>
    </source>
</evidence>
<dbReference type="Proteomes" id="UP000192132">
    <property type="component" value="Unassembled WGS sequence"/>
</dbReference>
<accession>A0A1S8CT42</accession>
<protein>
    <recommendedName>
        <fullName evidence="2">SWIM-type domain-containing protein</fullName>
    </recommendedName>
</protein>
<organism evidence="3 4">
    <name type="scientific">Alkanindiges hydrocarboniclasticus</name>
    <dbReference type="NCBI Taxonomy" id="1907941"/>
    <lineage>
        <taxon>Bacteria</taxon>
        <taxon>Pseudomonadati</taxon>
        <taxon>Pseudomonadota</taxon>
        <taxon>Gammaproteobacteria</taxon>
        <taxon>Moraxellales</taxon>
        <taxon>Moraxellaceae</taxon>
        <taxon>Alkanindiges</taxon>
    </lineage>
</organism>
<evidence type="ECO:0000313" key="4">
    <source>
        <dbReference type="Proteomes" id="UP000192132"/>
    </source>
</evidence>
<evidence type="ECO:0000256" key="1">
    <source>
        <dbReference type="PROSITE-ProRule" id="PRU00325"/>
    </source>
</evidence>
<comment type="caution">
    <text evidence="3">The sequence shown here is derived from an EMBL/GenBank/DDBJ whole genome shotgun (WGS) entry which is preliminary data.</text>
</comment>
<sequence>MLMTITAEQAQQAIPDANSQKAAKKLSRCEDWHNKGASSEQWIWGEITGSAIYQSAVFLPELKFECSCPSFKRPCKHALGLLLCYVDHQILFPMVDEQPERVKKWIEKKHKASQKATSSEPAKAVDPEARAKRLAAREKKVDDGIGTLEVWLHDLVRLGLAKARQDSYSLFNQISTRLTDAQATGLLAWIEALHTALFTEHWQQDSLNWLGRLNLVVHLWQRRSQLDPLLQAELRQLIGFTMTSDQLATLPFEKKHYWTLGHKIGALNDGKGRYRRQWLWQPEQQQPALLLDFEIGSFTHFPLALPLGQLQPLALQFYPSSVPCRAKLAEQPSTIAFSNDSIPQGAFAHFEQALQHHASRLSHNPLMTQECWLVENLYLHLIDNRVYAVDQQQALLPLSIQDHWKLMAAVGDQAFLLAAEWNGQQLDVLSVWQNNQMSCFY</sequence>
<keyword evidence="1" id="KW-0862">Zinc</keyword>
<keyword evidence="1" id="KW-0863">Zinc-finger</keyword>
<feature type="domain" description="SWIM-type" evidence="2">
    <location>
        <begin position="53"/>
        <end position="86"/>
    </location>
</feature>
<dbReference type="RefSeq" id="WP_076878522.1">
    <property type="nucleotide sequence ID" value="NZ_MLCN01000027.1"/>
</dbReference>
<dbReference type="AlphaFoldDB" id="A0A1S8CT42"/>
<dbReference type="EMBL" id="MLCN01000027">
    <property type="protein sequence ID" value="ONG39151.1"/>
    <property type="molecule type" value="Genomic_DNA"/>
</dbReference>
<proteinExistence type="predicted"/>
<keyword evidence="4" id="KW-1185">Reference proteome</keyword>
<dbReference type="GO" id="GO:0008270">
    <property type="term" value="F:zinc ion binding"/>
    <property type="evidence" value="ECO:0007669"/>
    <property type="project" value="UniProtKB-KW"/>
</dbReference>
<dbReference type="Pfam" id="PF04434">
    <property type="entry name" value="SWIM"/>
    <property type="match status" value="1"/>
</dbReference>
<reference evidence="3 4" key="1">
    <citation type="submission" date="2016-10" db="EMBL/GenBank/DDBJ databases">
        <title>Draft Genome sequence of Alkanindiges sp. strain H1.</title>
        <authorList>
            <person name="Subhash Y."/>
            <person name="Lee S."/>
        </authorList>
    </citation>
    <scope>NUCLEOTIDE SEQUENCE [LARGE SCALE GENOMIC DNA]</scope>
    <source>
        <strain evidence="3 4">H1</strain>
    </source>
</reference>
<keyword evidence="1" id="KW-0479">Metal-binding</keyword>
<dbReference type="InterPro" id="IPR007527">
    <property type="entry name" value="Znf_SWIM"/>
</dbReference>
<dbReference type="STRING" id="1907941.BKE30_10295"/>